<proteinExistence type="predicted"/>
<dbReference type="AlphaFoldDB" id="A0A327NL17"/>
<evidence type="ECO:0000313" key="2">
    <source>
        <dbReference type="Proteomes" id="UP000249016"/>
    </source>
</evidence>
<dbReference type="RefSeq" id="WP_111340140.1">
    <property type="nucleotide sequence ID" value="NZ_QLII01000001.1"/>
</dbReference>
<dbReference type="OrthoDB" id="965606at2"/>
<name>A0A327NL17_9BACT</name>
<keyword evidence="2" id="KW-1185">Reference proteome</keyword>
<evidence type="ECO:0000313" key="1">
    <source>
        <dbReference type="EMBL" id="RAI73258.1"/>
    </source>
</evidence>
<dbReference type="Proteomes" id="UP000249016">
    <property type="component" value="Unassembled WGS sequence"/>
</dbReference>
<sequence length="120" mass="13323">MENPFETIARRLSNIEDLLLDLKHKSAPSPLPNADPYGDFKWLATTCSGVPESTLRIKSASGEIPGVIKLGKRVLYEKAIILNWLRSQTRQTVDIAEIERAADVQVSAHLRKRSQKGVSA</sequence>
<organism evidence="1 2">
    <name type="scientific">Spirosoma telluris</name>
    <dbReference type="NCBI Taxonomy" id="2183553"/>
    <lineage>
        <taxon>Bacteria</taxon>
        <taxon>Pseudomonadati</taxon>
        <taxon>Bacteroidota</taxon>
        <taxon>Cytophagia</taxon>
        <taxon>Cytophagales</taxon>
        <taxon>Cytophagaceae</taxon>
        <taxon>Spirosoma</taxon>
    </lineage>
</organism>
<protein>
    <submittedName>
        <fullName evidence="1">Uncharacterized protein</fullName>
    </submittedName>
</protein>
<dbReference type="EMBL" id="QLII01000001">
    <property type="protein sequence ID" value="RAI73258.1"/>
    <property type="molecule type" value="Genomic_DNA"/>
</dbReference>
<gene>
    <name evidence="1" type="ORF">HMF3257_00360</name>
</gene>
<comment type="caution">
    <text evidence="1">The sequence shown here is derived from an EMBL/GenBank/DDBJ whole genome shotgun (WGS) entry which is preliminary data.</text>
</comment>
<accession>A0A327NL17</accession>
<reference evidence="1 2" key="1">
    <citation type="submission" date="2018-06" db="EMBL/GenBank/DDBJ databases">
        <title>Spirosoma sp. HMF3257 Genome sequencing and assembly.</title>
        <authorList>
            <person name="Kang H."/>
            <person name="Cha I."/>
            <person name="Kim H."/>
            <person name="Kang J."/>
            <person name="Joh K."/>
        </authorList>
    </citation>
    <scope>NUCLEOTIDE SEQUENCE [LARGE SCALE GENOMIC DNA]</scope>
    <source>
        <strain evidence="1 2">HMF3257</strain>
    </source>
</reference>